<evidence type="ECO:0000259" key="2">
    <source>
        <dbReference type="Pfam" id="PF00881"/>
    </source>
</evidence>
<organism evidence="3 4">
    <name type="scientific">Actinoplanes aureus</name>
    <dbReference type="NCBI Taxonomy" id="2792083"/>
    <lineage>
        <taxon>Bacteria</taxon>
        <taxon>Bacillati</taxon>
        <taxon>Actinomycetota</taxon>
        <taxon>Actinomycetes</taxon>
        <taxon>Micromonosporales</taxon>
        <taxon>Micromonosporaceae</taxon>
        <taxon>Actinoplanes</taxon>
    </lineage>
</organism>
<dbReference type="Proteomes" id="UP000598146">
    <property type="component" value="Unassembled WGS sequence"/>
</dbReference>
<dbReference type="GO" id="GO:0016491">
    <property type="term" value="F:oxidoreductase activity"/>
    <property type="evidence" value="ECO:0007669"/>
    <property type="project" value="InterPro"/>
</dbReference>
<dbReference type="SUPFAM" id="SSF55469">
    <property type="entry name" value="FMN-dependent nitroreductase-like"/>
    <property type="match status" value="2"/>
</dbReference>
<comment type="caution">
    <text evidence="3">The sequence shown here is derived from an EMBL/GenBank/DDBJ whole genome shotgun (WGS) entry which is preliminary data.</text>
</comment>
<dbReference type="RefSeq" id="WP_196418797.1">
    <property type="nucleotide sequence ID" value="NZ_JADQTO010000024.1"/>
</dbReference>
<protein>
    <submittedName>
        <fullName evidence="3">SagB family peptide dehydrogenase</fullName>
    </submittedName>
</protein>
<reference evidence="3" key="1">
    <citation type="submission" date="2020-11" db="EMBL/GenBank/DDBJ databases">
        <title>Isolation and identification of active actinomycetes.</title>
        <authorList>
            <person name="Sun X."/>
        </authorList>
    </citation>
    <scope>NUCLEOTIDE SEQUENCE</scope>
    <source>
        <strain evidence="3">NEAU-A11</strain>
    </source>
</reference>
<dbReference type="Gene3D" id="3.40.109.10">
    <property type="entry name" value="NADH Oxidase"/>
    <property type="match status" value="2"/>
</dbReference>
<evidence type="ECO:0000313" key="3">
    <source>
        <dbReference type="EMBL" id="MBG0567025.1"/>
    </source>
</evidence>
<dbReference type="InterPro" id="IPR000415">
    <property type="entry name" value="Nitroreductase-like"/>
</dbReference>
<dbReference type="PANTHER" id="PTHR43745:SF2">
    <property type="entry name" value="NITROREDUCTASE MJ1384-RELATED"/>
    <property type="match status" value="1"/>
</dbReference>
<feature type="region of interest" description="Disordered" evidence="1">
    <location>
        <begin position="365"/>
        <end position="384"/>
    </location>
</feature>
<dbReference type="InterPro" id="IPR029479">
    <property type="entry name" value="Nitroreductase"/>
</dbReference>
<dbReference type="InterPro" id="IPR020051">
    <property type="entry name" value="SagB-type_dehydrogenase"/>
</dbReference>
<feature type="domain" description="Nitroreductase" evidence="2">
    <location>
        <begin position="742"/>
        <end position="832"/>
    </location>
</feature>
<dbReference type="PANTHER" id="PTHR43745">
    <property type="entry name" value="NITROREDUCTASE MJ1384-RELATED"/>
    <property type="match status" value="1"/>
</dbReference>
<proteinExistence type="predicted"/>
<name>A0A931CLA0_9ACTN</name>
<accession>A0A931CLA0</accession>
<evidence type="ECO:0000313" key="4">
    <source>
        <dbReference type="Proteomes" id="UP000598146"/>
    </source>
</evidence>
<dbReference type="InterPro" id="IPR052544">
    <property type="entry name" value="Bacteriocin_Proc_Enz"/>
</dbReference>
<dbReference type="AlphaFoldDB" id="A0A931CLA0"/>
<gene>
    <name evidence="3" type="ORF">I4J89_36815</name>
</gene>
<sequence length="846" mass="89153">MTPGDASIRPRMRRDTVLHRLPGAVLVRTGGDTLRLAGPDAYRLLRRLRPHLTGERSLHDICAGVRDGRRATVAALIHALIDRGAVIDAGPPDGALFRDQHEYLAHLGGAPAFPAWRGARILVAGDGVIRQAALTVLAANGAGHVVASRPAREARPSGHDAVLYCADRADPTEITALARAARAGGPPLLTAAVIDGWAVLGPVTGPGPEGCWWCAVVRLGLDPARPADPAGALTRTVARMLGGALAYDAFRLLTGVLPEDPERPAVAQRLRTLQTLRIRTADGCPVCRTGAAADTAPVLTARAATTVRLVADLPPAPAGGPRALVAGYAAAMHRLVRTRPEPAGFRPDWTDRPAAYTAYPQAPFLPLPEHSPSGQRPFGTGPGAEDGRYTLPALSWLLRLSYGLLSRRLRIDSIRSDELDEYPTADWRRGAISGGGLYPLEIYWAAGRDGPVRPGVYHYAPAHHGLERLSAADPSARIRAALRYPGSAATGHFLLISHRFWRNAFKYASLGYHIATLDAGALLGSLGQLGAALGLPVRRLLWFDDRMIEAVLGVDPAEEGVLAVVPLPWEHAPPPLAPQDTPPAIRPPAYERSRTVLRFAWAAQVHRATMLGVAPPSDQGVEPPAMIGTAAGAGIALPEPAGPWSAQPVGELLPRRRSSFGQFAGTALGMDQLGALLRLITRTGGYRGDTVADGVRTGWTRLSVLANHVAGLPAGGYRYEPPTATLHPARSGRAWADVLAAIGADLTNYDLGETAAVLVISGRPDAMLDAYGPRGYRLLNAEVGTVAQAGCLAAAAIGIGCGAVLNLDHPAVDDVLGFPGTGERTVLCLLIGGERDGGADFVHHLR</sequence>
<evidence type="ECO:0000256" key="1">
    <source>
        <dbReference type="SAM" id="MobiDB-lite"/>
    </source>
</evidence>
<dbReference type="CDD" id="cd02142">
    <property type="entry name" value="McbC_SagB-like_oxidoreductase"/>
    <property type="match status" value="1"/>
</dbReference>
<dbReference type="EMBL" id="JADQTO010000024">
    <property type="protein sequence ID" value="MBG0567025.1"/>
    <property type="molecule type" value="Genomic_DNA"/>
</dbReference>
<dbReference type="Gene3D" id="3.40.50.720">
    <property type="entry name" value="NAD(P)-binding Rossmann-like Domain"/>
    <property type="match status" value="1"/>
</dbReference>
<dbReference type="Pfam" id="PF00881">
    <property type="entry name" value="Nitroreductase"/>
    <property type="match status" value="1"/>
</dbReference>
<dbReference type="NCBIfam" id="TIGR03605">
    <property type="entry name" value="antibiot_sagB"/>
    <property type="match status" value="1"/>
</dbReference>
<keyword evidence="4" id="KW-1185">Reference proteome</keyword>